<proteinExistence type="predicted"/>
<name>A0A401R2U3_STRNR</name>
<organism evidence="2 3">
    <name type="scientific">Streptomyces noursei</name>
    <name type="common">Streptomyces albulus</name>
    <dbReference type="NCBI Taxonomy" id="1971"/>
    <lineage>
        <taxon>Bacteria</taxon>
        <taxon>Bacillati</taxon>
        <taxon>Actinomycetota</taxon>
        <taxon>Actinomycetes</taxon>
        <taxon>Kitasatosporales</taxon>
        <taxon>Streptomycetaceae</taxon>
        <taxon>Streptomyces</taxon>
    </lineage>
</organism>
<evidence type="ECO:0008006" key="4">
    <source>
        <dbReference type="Google" id="ProtNLM"/>
    </source>
</evidence>
<gene>
    <name evidence="2" type="ORF">SALB_04715</name>
</gene>
<feature type="region of interest" description="Disordered" evidence="1">
    <location>
        <begin position="70"/>
        <end position="92"/>
    </location>
</feature>
<protein>
    <recommendedName>
        <fullName evidence="4">Lipoprotein</fullName>
    </recommendedName>
</protein>
<evidence type="ECO:0000256" key="1">
    <source>
        <dbReference type="SAM" id="MobiDB-lite"/>
    </source>
</evidence>
<dbReference type="Proteomes" id="UP000288351">
    <property type="component" value="Unassembled WGS sequence"/>
</dbReference>
<evidence type="ECO:0000313" key="3">
    <source>
        <dbReference type="Proteomes" id="UP000288351"/>
    </source>
</evidence>
<comment type="caution">
    <text evidence="2">The sequence shown here is derived from an EMBL/GenBank/DDBJ whole genome shotgun (WGS) entry which is preliminary data.</text>
</comment>
<dbReference type="EMBL" id="BHXC01000006">
    <property type="protein sequence ID" value="GCB91968.1"/>
    <property type="molecule type" value="Genomic_DNA"/>
</dbReference>
<evidence type="ECO:0000313" key="2">
    <source>
        <dbReference type="EMBL" id="GCB91968.1"/>
    </source>
</evidence>
<reference evidence="2 3" key="1">
    <citation type="journal article" date="2019" name="Microbiol. Resour. Announc.">
        <title>Draft Genome Sequence of the Most Traditional epsilon-Poly-l-Lysine Producer, Streptomyces albulus NBRC14147.</title>
        <authorList>
            <person name="Yamanaka K."/>
            <person name="Hamano Y."/>
        </authorList>
    </citation>
    <scope>NUCLEOTIDE SEQUENCE [LARGE SCALE GENOMIC DNA]</scope>
    <source>
        <strain evidence="2 3">NBRC 14147</strain>
    </source>
</reference>
<sequence>MTSVIKAGHEGDVVVRTTYDVVLLRCRAASKLVSATGDKLVLRESPDGEQGPGCTGNTSTVTYVLGKDGSLSFTSDDERGGTPKATLTRSGG</sequence>
<dbReference type="AlphaFoldDB" id="A0A401R2U3"/>
<accession>A0A401R2U3</accession>
<dbReference type="RefSeq" id="WP_242628648.1">
    <property type="nucleotide sequence ID" value="NZ_BHXC01000006.1"/>
</dbReference>